<feature type="compositionally biased region" description="Polar residues" evidence="4">
    <location>
        <begin position="1028"/>
        <end position="1045"/>
    </location>
</feature>
<keyword evidence="7" id="KW-1185">Reference proteome</keyword>
<feature type="repeat" description="WD" evidence="3">
    <location>
        <begin position="636"/>
        <end position="677"/>
    </location>
</feature>
<dbReference type="InterPro" id="IPR018712">
    <property type="entry name" value="Tle1-like_cat"/>
</dbReference>
<dbReference type="PROSITE" id="PS50294">
    <property type="entry name" value="WD_REPEATS_REGION"/>
    <property type="match status" value="5"/>
</dbReference>
<sequence length="1045" mass="116574">MSSSFSPSFVLAKDNPIEKNNTPKIRQYSSYYYPIRFGQQLNYKSVDDETRNADLTDLRPSGVDPTSKTASDKPCMPCGHKLNGRNLIVCIDGASNQFGEKNTNVIELYNLILKNEDDNQRTWYNSGIGTYARPSWKSLSYYKKVLYHKIDLAIGWDFKRIVLGAYRWLSDNYEKDDCIFLFGFSRGAFQVRVLSAMIEKVGLVYRGAEMQIPFAYELYVNPKSGERPASDVGDTDGQEDNMTMAARFKNAFSNENVKVHFVGAWDTVSSIAIARGKSMFPGTVDGMTHVCYFRHALALDERRVKFLPEYAYGGSAKPLEPINNTRGNTSSNEEVWFSGTHSDIGGGSVKNAAMDRARPPLRWMVFEAGAAGLRTARFERELLAYEQINIIKSLTWPWLFFEICPLKRLTFTRKENGLPEMTRWPHLGKGRKIHRGQKIHTSLVRARGSTAENYIPQARPFDNDPSFWDMLRDEGKEPTANVSEWLELDLDEERKLAVEKQVTEGEGDAPEAVYRNAIEALHQEPTLENKYLLLQTTMQVLKRSSRDDLDFKLSLSSQIRPLLSDLFCYNSEYRRTALDFVVLFTNFVNIVQLKGDYFSSCAISPDETRIASVTGTVDGNVRIWDAETGCPVGEPLGKHYDWVWSVAFSPDGRRMVSGSEDTTVRIWDAETGSPVGEPLRGHNNWVSSVAFSPNGRRIASCSFDKTVRIWDAETGSPVGEPLRGHEYWVNCVAFSPDGARIVSGSDDRTVWIWDAETGSPVGEPLRGHVNYVWSVAFSPDGTRIVSGSEDRTVRIWDAETGSPVGQPLEGHNDWVTSVAFSPDGTRIVSGSGDRTVRIWDTEAGSPVGEPLRGHTGCIQFVAFSRDIDYGKITLVDQLLRQSGTIKQLTATEQLLFTPPSSSSSSSTSTITSDSRLDDASCTPTTSNARVVLSRCTGVIYNDNLINIVDPPGHADIEGTDDPEVGLVKALGRGFKLVVLNKADRETSRPAQVESDLFDLFATLRETDEQADYPLLYASKQGWARDTLPTPSTDLASTEMTMTPLS</sequence>
<evidence type="ECO:0000256" key="4">
    <source>
        <dbReference type="SAM" id="MobiDB-lite"/>
    </source>
</evidence>
<dbReference type="InterPro" id="IPR027417">
    <property type="entry name" value="P-loop_NTPase"/>
</dbReference>
<dbReference type="STRING" id="1095629.A0A0C9WXB0"/>
<evidence type="ECO:0000256" key="3">
    <source>
        <dbReference type="PROSITE-ProRule" id="PRU00221"/>
    </source>
</evidence>
<dbReference type="Gene3D" id="2.130.10.10">
    <property type="entry name" value="YVTN repeat-like/Quinoprotein amine dehydrogenase"/>
    <property type="match status" value="2"/>
</dbReference>
<dbReference type="SMART" id="SM00320">
    <property type="entry name" value="WD40"/>
    <property type="match status" value="6"/>
</dbReference>
<accession>A0A0C9WXB0</accession>
<feature type="domain" description="T6SS Phospholipase effector Tle1-like catalytic" evidence="5">
    <location>
        <begin position="85"/>
        <end position="365"/>
    </location>
</feature>
<evidence type="ECO:0000256" key="2">
    <source>
        <dbReference type="ARBA" id="ARBA00022737"/>
    </source>
</evidence>
<dbReference type="InterPro" id="IPR015943">
    <property type="entry name" value="WD40/YVTN_repeat-like_dom_sf"/>
</dbReference>
<dbReference type="EMBL" id="KN838570">
    <property type="protein sequence ID" value="KIK04380.1"/>
    <property type="molecule type" value="Genomic_DNA"/>
</dbReference>
<evidence type="ECO:0000313" key="7">
    <source>
        <dbReference type="Proteomes" id="UP000054477"/>
    </source>
</evidence>
<dbReference type="HOGENOM" id="CLU_005049_4_0_1"/>
<gene>
    <name evidence="6" type="ORF">K443DRAFT_4683</name>
</gene>
<protein>
    <recommendedName>
        <fullName evidence="5">T6SS Phospholipase effector Tle1-like catalytic domain-containing protein</fullName>
    </recommendedName>
</protein>
<dbReference type="Pfam" id="PF00400">
    <property type="entry name" value="WD40"/>
    <property type="match status" value="6"/>
</dbReference>
<organism evidence="6 7">
    <name type="scientific">Laccaria amethystina LaAM-08-1</name>
    <dbReference type="NCBI Taxonomy" id="1095629"/>
    <lineage>
        <taxon>Eukaryota</taxon>
        <taxon>Fungi</taxon>
        <taxon>Dikarya</taxon>
        <taxon>Basidiomycota</taxon>
        <taxon>Agaricomycotina</taxon>
        <taxon>Agaricomycetes</taxon>
        <taxon>Agaricomycetidae</taxon>
        <taxon>Agaricales</taxon>
        <taxon>Agaricineae</taxon>
        <taxon>Hydnangiaceae</taxon>
        <taxon>Laccaria</taxon>
    </lineage>
</organism>
<feature type="repeat" description="WD" evidence="3">
    <location>
        <begin position="613"/>
        <end position="634"/>
    </location>
</feature>
<dbReference type="PROSITE" id="PS00678">
    <property type="entry name" value="WD_REPEATS_1"/>
    <property type="match status" value="5"/>
</dbReference>
<dbReference type="GO" id="GO:1990234">
    <property type="term" value="C:transferase complex"/>
    <property type="evidence" value="ECO:0007669"/>
    <property type="project" value="UniProtKB-ARBA"/>
</dbReference>
<feature type="region of interest" description="Disordered" evidence="4">
    <location>
        <begin position="896"/>
        <end position="919"/>
    </location>
</feature>
<dbReference type="PRINTS" id="PR00320">
    <property type="entry name" value="GPROTEINBRPT"/>
</dbReference>
<dbReference type="PROSITE" id="PS50082">
    <property type="entry name" value="WD_REPEATS_2"/>
    <property type="match status" value="6"/>
</dbReference>
<dbReference type="SUPFAM" id="SSF50978">
    <property type="entry name" value="WD40 repeat-like"/>
    <property type="match status" value="1"/>
</dbReference>
<dbReference type="Pfam" id="PF09994">
    <property type="entry name" value="T6SS_Tle1-like_cat"/>
    <property type="match status" value="1"/>
</dbReference>
<dbReference type="InterPro" id="IPR019775">
    <property type="entry name" value="WD40_repeat_CS"/>
</dbReference>
<feature type="region of interest" description="Disordered" evidence="4">
    <location>
        <begin position="53"/>
        <end position="72"/>
    </location>
</feature>
<dbReference type="CDD" id="cd00200">
    <property type="entry name" value="WD40"/>
    <property type="match status" value="1"/>
</dbReference>
<dbReference type="InterPro" id="IPR020472">
    <property type="entry name" value="WD40_PAC1"/>
</dbReference>
<dbReference type="SUPFAM" id="SSF52540">
    <property type="entry name" value="P-loop containing nucleoside triphosphate hydrolases"/>
    <property type="match status" value="1"/>
</dbReference>
<evidence type="ECO:0000259" key="5">
    <source>
        <dbReference type="Pfam" id="PF09994"/>
    </source>
</evidence>
<feature type="region of interest" description="Disordered" evidence="4">
    <location>
        <begin position="1026"/>
        <end position="1045"/>
    </location>
</feature>
<dbReference type="Proteomes" id="UP000054477">
    <property type="component" value="Unassembled WGS sequence"/>
</dbReference>
<dbReference type="InterPro" id="IPR001680">
    <property type="entry name" value="WD40_rpt"/>
</dbReference>
<keyword evidence="2" id="KW-0677">Repeat</keyword>
<evidence type="ECO:0000313" key="6">
    <source>
        <dbReference type="EMBL" id="KIK04380.1"/>
    </source>
</evidence>
<dbReference type="AlphaFoldDB" id="A0A0C9WXB0"/>
<reference evidence="7" key="2">
    <citation type="submission" date="2015-01" db="EMBL/GenBank/DDBJ databases">
        <title>Evolutionary Origins and Diversification of the Mycorrhizal Mutualists.</title>
        <authorList>
            <consortium name="DOE Joint Genome Institute"/>
            <consortium name="Mycorrhizal Genomics Consortium"/>
            <person name="Kohler A."/>
            <person name="Kuo A."/>
            <person name="Nagy L.G."/>
            <person name="Floudas D."/>
            <person name="Copeland A."/>
            <person name="Barry K.W."/>
            <person name="Cichocki N."/>
            <person name="Veneault-Fourrey C."/>
            <person name="LaButti K."/>
            <person name="Lindquist E.A."/>
            <person name="Lipzen A."/>
            <person name="Lundell T."/>
            <person name="Morin E."/>
            <person name="Murat C."/>
            <person name="Riley R."/>
            <person name="Ohm R."/>
            <person name="Sun H."/>
            <person name="Tunlid A."/>
            <person name="Henrissat B."/>
            <person name="Grigoriev I.V."/>
            <person name="Hibbett D.S."/>
            <person name="Martin F."/>
        </authorList>
    </citation>
    <scope>NUCLEOTIDE SEQUENCE [LARGE SCALE GENOMIC DNA]</scope>
    <source>
        <strain evidence="7">LaAM-08-1</strain>
    </source>
</reference>
<dbReference type="OrthoDB" id="538223at2759"/>
<name>A0A0C9WXB0_9AGAR</name>
<keyword evidence="1 3" id="KW-0853">WD repeat</keyword>
<feature type="repeat" description="WD" evidence="3">
    <location>
        <begin position="808"/>
        <end position="849"/>
    </location>
</feature>
<dbReference type="InterPro" id="IPR036322">
    <property type="entry name" value="WD40_repeat_dom_sf"/>
</dbReference>
<feature type="repeat" description="WD" evidence="3">
    <location>
        <begin position="765"/>
        <end position="806"/>
    </location>
</feature>
<dbReference type="PANTHER" id="PTHR22847:SF637">
    <property type="entry name" value="WD REPEAT DOMAIN 5B"/>
    <property type="match status" value="1"/>
</dbReference>
<feature type="compositionally biased region" description="Low complexity" evidence="4">
    <location>
        <begin position="900"/>
        <end position="913"/>
    </location>
</feature>
<reference evidence="6 7" key="1">
    <citation type="submission" date="2014-04" db="EMBL/GenBank/DDBJ databases">
        <authorList>
            <consortium name="DOE Joint Genome Institute"/>
            <person name="Kuo A."/>
            <person name="Kohler A."/>
            <person name="Nagy L.G."/>
            <person name="Floudas D."/>
            <person name="Copeland A."/>
            <person name="Barry K.W."/>
            <person name="Cichocki N."/>
            <person name="Veneault-Fourrey C."/>
            <person name="LaButti K."/>
            <person name="Lindquist E.A."/>
            <person name="Lipzen A."/>
            <person name="Lundell T."/>
            <person name="Morin E."/>
            <person name="Murat C."/>
            <person name="Sun H."/>
            <person name="Tunlid A."/>
            <person name="Henrissat B."/>
            <person name="Grigoriev I.V."/>
            <person name="Hibbett D.S."/>
            <person name="Martin F."/>
            <person name="Nordberg H.P."/>
            <person name="Cantor M.N."/>
            <person name="Hua S.X."/>
        </authorList>
    </citation>
    <scope>NUCLEOTIDE SEQUENCE [LARGE SCALE GENOMIC DNA]</scope>
    <source>
        <strain evidence="6 7">LaAM-08-1</strain>
    </source>
</reference>
<proteinExistence type="predicted"/>
<evidence type="ECO:0000256" key="1">
    <source>
        <dbReference type="ARBA" id="ARBA00022574"/>
    </source>
</evidence>
<dbReference type="PANTHER" id="PTHR22847">
    <property type="entry name" value="WD40 REPEAT PROTEIN"/>
    <property type="match status" value="1"/>
</dbReference>
<feature type="repeat" description="WD" evidence="3">
    <location>
        <begin position="679"/>
        <end position="720"/>
    </location>
</feature>
<feature type="repeat" description="WD" evidence="3">
    <location>
        <begin position="722"/>
        <end position="763"/>
    </location>
</feature>